<keyword evidence="1" id="KW-0540">Nuclease</keyword>
<reference evidence="1" key="1">
    <citation type="journal article" date="2021" name="Proc. Natl. Acad. Sci. U.S.A.">
        <title>A Catalog of Tens of Thousands of Viruses from Human Metagenomes Reveals Hidden Associations with Chronic Diseases.</title>
        <authorList>
            <person name="Tisza M.J."/>
            <person name="Buck C.B."/>
        </authorList>
    </citation>
    <scope>NUCLEOTIDE SEQUENCE</scope>
    <source>
        <strain evidence="1">CtSWe10</strain>
    </source>
</reference>
<keyword evidence="1" id="KW-0378">Hydrolase</keyword>
<keyword evidence="1" id="KW-0255">Endonuclease</keyword>
<organism evidence="1">
    <name type="scientific">Siphoviridae sp. ctSWe10</name>
    <dbReference type="NCBI Taxonomy" id="2826344"/>
    <lineage>
        <taxon>Viruses</taxon>
        <taxon>Duplodnaviria</taxon>
        <taxon>Heunggongvirae</taxon>
        <taxon>Uroviricota</taxon>
        <taxon>Caudoviricetes</taxon>
    </lineage>
</organism>
<dbReference type="GO" id="GO:0004519">
    <property type="term" value="F:endonuclease activity"/>
    <property type="evidence" value="ECO:0007669"/>
    <property type="project" value="UniProtKB-KW"/>
</dbReference>
<sequence>MTTYSRCYSELASFKTFEERFEYLKLDGIVGIETFGYDRYLNQLLYRSSDWKKIRNEIIVRDNGCDLGIDGHEIYVSPLVHHINPITIEDVKNRNPIIFDSENLITTILSTHNAIHYGYKLPNNNVQNRLPNDTCPWKQ</sequence>
<dbReference type="EMBL" id="BK015232">
    <property type="protein sequence ID" value="DAD97167.1"/>
    <property type="molecule type" value="Genomic_DNA"/>
</dbReference>
<proteinExistence type="predicted"/>
<name>A0A8S5NS34_9CAUD</name>
<protein>
    <submittedName>
        <fullName evidence="1">HNH endonuclease bacteriophage, HNH Endonuclease, DNA.52A</fullName>
    </submittedName>
</protein>
<accession>A0A8S5NS34</accession>
<evidence type="ECO:0000313" key="1">
    <source>
        <dbReference type="EMBL" id="DAD97167.1"/>
    </source>
</evidence>